<dbReference type="Pfam" id="PF14594">
    <property type="entry name" value="Sipho_Gp37"/>
    <property type="match status" value="1"/>
</dbReference>
<dbReference type="InterPro" id="IPR029432">
    <property type="entry name" value="Gp28/Gp37-like_dom"/>
</dbReference>
<feature type="domain" description="Gp28/Gp37-like" evidence="1">
    <location>
        <begin position="2"/>
        <end position="315"/>
    </location>
</feature>
<organism evidence="2">
    <name type="scientific">Siphoviridae sp. ctN5F10</name>
    <dbReference type="NCBI Taxonomy" id="2825465"/>
    <lineage>
        <taxon>Viruses</taxon>
        <taxon>Duplodnaviria</taxon>
        <taxon>Heunggongvirae</taxon>
        <taxon>Uroviricota</taxon>
        <taxon>Caudoviricetes</taxon>
    </lineage>
</organism>
<dbReference type="EMBL" id="BK016078">
    <property type="protein sequence ID" value="DAF92986.1"/>
    <property type="molecule type" value="Genomic_DNA"/>
</dbReference>
<name>A0A8S5UF03_9CAUD</name>
<evidence type="ECO:0000259" key="1">
    <source>
        <dbReference type="Pfam" id="PF14594"/>
    </source>
</evidence>
<accession>A0A8S5UF03</accession>
<evidence type="ECO:0000313" key="2">
    <source>
        <dbReference type="EMBL" id="DAF92986.1"/>
    </source>
</evidence>
<protein>
    <recommendedName>
        <fullName evidence="1">Gp28/Gp37-like domain-containing protein</fullName>
    </recommendedName>
</protein>
<reference evidence="2" key="1">
    <citation type="journal article" date="2021" name="Proc. Natl. Acad. Sci. U.S.A.">
        <title>A Catalog of Tens of Thousands of Viruses from Human Metagenomes Reveals Hidden Associations with Chronic Diseases.</title>
        <authorList>
            <person name="Tisza M.J."/>
            <person name="Buck C.B."/>
        </authorList>
    </citation>
    <scope>NUCLEOTIDE SEQUENCE</scope>
    <source>
        <strain evidence="2">CtN5F10</strain>
    </source>
</reference>
<proteinExistence type="predicted"/>
<sequence>MTAFYNDIGKLMLVAPVDDHNIQALKVGNVIYDTDRKLTYILVNVKIDTSYRRITANGYTAEAILNRRVASQKTKITNIESGVYEAVTGNLRGLESRIQTAPVKGLEETYQGDDETTKDVDESVVYGGQLLDELTPVLEYGELGRRMLWDDTTKKWTFEVFKGIDRTQGIHRVVFSTEQGTAKDLICNDDDSTFYTTAFVRWDWEDTVQMHLVGTCGVSARELWIDSSLSPEGGEDFAAMKKRVISDAMDTLKEQIRRKSFTVTIDPEDFGRLYDMGDIVSCVSIRYGVEFNARVTGIKYTLDATGEKTEVTLGEPILTALEALKLNG</sequence>